<keyword evidence="5" id="KW-0489">Methyltransferase</keyword>
<feature type="compositionally biased region" description="Basic and acidic residues" evidence="15">
    <location>
        <begin position="409"/>
        <end position="434"/>
    </location>
</feature>
<feature type="domain" description="Ribonucleotide reductase large subunit C-terminal" evidence="17">
    <location>
        <begin position="86"/>
        <end position="370"/>
    </location>
</feature>
<dbReference type="GO" id="GO:0008168">
    <property type="term" value="F:methyltransferase activity"/>
    <property type="evidence" value="ECO:0007669"/>
    <property type="project" value="UniProtKB-KW"/>
</dbReference>
<dbReference type="AlphaFoldDB" id="X1L6G8"/>
<dbReference type="InterPro" id="IPR000788">
    <property type="entry name" value="RNR_lg_C"/>
</dbReference>
<dbReference type="GO" id="GO:0031419">
    <property type="term" value="F:cobalamin binding"/>
    <property type="evidence" value="ECO:0007669"/>
    <property type="project" value="UniProtKB-KW"/>
</dbReference>
<evidence type="ECO:0000256" key="9">
    <source>
        <dbReference type="ARBA" id="ARBA00022741"/>
    </source>
</evidence>
<dbReference type="SUPFAM" id="SSF82282">
    <property type="entry name" value="Homocysteine S-methyltransferase"/>
    <property type="match status" value="1"/>
</dbReference>
<comment type="similarity">
    <text evidence="2">Belongs to the ribonucleoside diphosphate reductase class-2 family.</text>
</comment>
<dbReference type="SUPFAM" id="SSF51998">
    <property type="entry name" value="PFL-like glycyl radical enzymes"/>
    <property type="match status" value="1"/>
</dbReference>
<dbReference type="EMBL" id="BARV01000703">
    <property type="protein sequence ID" value="GAI01461.1"/>
    <property type="molecule type" value="Genomic_DNA"/>
</dbReference>
<evidence type="ECO:0000313" key="19">
    <source>
        <dbReference type="EMBL" id="GAI01461.1"/>
    </source>
</evidence>
<reference evidence="19" key="1">
    <citation type="journal article" date="2014" name="Front. Microbiol.">
        <title>High frequency of phylogenetically diverse reductive dehalogenase-homologous genes in deep subseafloor sedimentary metagenomes.</title>
        <authorList>
            <person name="Kawai M."/>
            <person name="Futagami T."/>
            <person name="Toyoda A."/>
            <person name="Takaki Y."/>
            <person name="Nishi S."/>
            <person name="Hori S."/>
            <person name="Arai W."/>
            <person name="Tsubouchi T."/>
            <person name="Morono Y."/>
            <person name="Uchiyama I."/>
            <person name="Ito T."/>
            <person name="Fujiyama A."/>
            <person name="Inagaki F."/>
            <person name="Takami H."/>
        </authorList>
    </citation>
    <scope>NUCLEOTIDE SEQUENCE</scope>
    <source>
        <strain evidence="19">Expedition CK06-06</strain>
    </source>
</reference>
<accession>X1L6G8</accession>
<evidence type="ECO:0000259" key="16">
    <source>
        <dbReference type="Pfam" id="PF02574"/>
    </source>
</evidence>
<dbReference type="PANTHER" id="PTHR43371">
    <property type="entry name" value="VITAMIN B12-DEPENDENT RIBONUCLEOTIDE REDUCTASE"/>
    <property type="match status" value="1"/>
</dbReference>
<keyword evidence="7" id="KW-0237">DNA synthesis</keyword>
<evidence type="ECO:0000256" key="2">
    <source>
        <dbReference type="ARBA" id="ARBA00007405"/>
    </source>
</evidence>
<gene>
    <name evidence="19" type="ORF">S06H3_02410</name>
</gene>
<dbReference type="Pfam" id="PF12637">
    <property type="entry name" value="TSCPD"/>
    <property type="match status" value="1"/>
</dbReference>
<comment type="caution">
    <text evidence="19">The sequence shown here is derived from an EMBL/GenBank/DDBJ whole genome shotgun (WGS) entry which is preliminary data.</text>
</comment>
<proteinExistence type="inferred from homology"/>
<comment type="cofactor">
    <cofactor evidence="1">
        <name>adenosylcob(III)alamin</name>
        <dbReference type="ChEBI" id="CHEBI:18408"/>
    </cofactor>
</comment>
<dbReference type="EC" id="1.17.4.1" evidence="3"/>
<dbReference type="GO" id="GO:0032259">
    <property type="term" value="P:methylation"/>
    <property type="evidence" value="ECO:0007669"/>
    <property type="project" value="UniProtKB-KW"/>
</dbReference>
<dbReference type="PANTHER" id="PTHR43371:SF1">
    <property type="entry name" value="RIBONUCLEOSIDE-DIPHOSPHATE REDUCTASE"/>
    <property type="match status" value="1"/>
</dbReference>
<evidence type="ECO:0000259" key="18">
    <source>
        <dbReference type="Pfam" id="PF12637"/>
    </source>
</evidence>
<dbReference type="Pfam" id="PF02574">
    <property type="entry name" value="S-methyl_trans"/>
    <property type="match status" value="1"/>
</dbReference>
<sequence length="579" mass="63780">ENAVNAAKEAVSIYRSKSGDEKPIFIAGDIGPLGKLLEPVGSLKYEDAVNAFSKQAEILIGKKVDLIIIETISNSYIANGVVVRNCGEQPLLPYEACNLGSINLAHMVKEEEGIKKVDYDKLKRIVHTAVRFLDDVIDMSRYPLGKIMKMAHGTRKIGLGVMGYADLLIILGIPYNSEEALELAQRVMSFIQDESKNASRELAKERGVFPNFKGSIYDSPDGYEIRNATTTTIAPTGTLSIIADCSSGVEPLFAISFVKNVMDNDRLLEVNKYFKKIATDEGFYSKEVMEKIAESGNLKDIDKVPSGYKRIFVTAHEISPKWHVRTQAAFQKFVDNAVSKTVNFPSSATVQDVENAYMLAYRLDCKGITIFRDKSRGTQVLQVEGKKKAKEKKVKVGTDRKETKKRVKSYPEEKSKEEGKVKEAKLKPRSRPEVTRGMTKKYKIGGCGKLYVTVNSDENGICEVFINTGEEGCTALTEAVGRLISIAIRSGIDIESVKKQVKGIRCITCIADAETHVLSCPDAMGKAIDFYLNGSNKFDLDITSGPRSIMICPEDGCGGIMEPEGGCYVCRNCGYSKCS</sequence>
<dbReference type="GO" id="GO:0004748">
    <property type="term" value="F:ribonucleoside-diphosphate reductase activity, thioredoxin disulfide as acceptor"/>
    <property type="evidence" value="ECO:0007669"/>
    <property type="project" value="UniProtKB-EC"/>
</dbReference>
<evidence type="ECO:0000256" key="8">
    <source>
        <dbReference type="ARBA" id="ARBA00022679"/>
    </source>
</evidence>
<evidence type="ECO:0000256" key="13">
    <source>
        <dbReference type="ARBA" id="ARBA00033050"/>
    </source>
</evidence>
<evidence type="ECO:0000256" key="12">
    <source>
        <dbReference type="ARBA" id="ARBA00025437"/>
    </source>
</evidence>
<feature type="non-terminal residue" evidence="19">
    <location>
        <position position="1"/>
    </location>
</feature>
<dbReference type="InterPro" id="IPR003726">
    <property type="entry name" value="HCY_dom"/>
</dbReference>
<evidence type="ECO:0000256" key="1">
    <source>
        <dbReference type="ARBA" id="ARBA00001922"/>
    </source>
</evidence>
<evidence type="ECO:0000256" key="6">
    <source>
        <dbReference type="ARBA" id="ARBA00022628"/>
    </source>
</evidence>
<evidence type="ECO:0000256" key="11">
    <source>
        <dbReference type="ARBA" id="ARBA00023285"/>
    </source>
</evidence>
<feature type="domain" description="Hcy-binding" evidence="16">
    <location>
        <begin position="2"/>
        <end position="81"/>
    </location>
</feature>
<evidence type="ECO:0000259" key="17">
    <source>
        <dbReference type="Pfam" id="PF02867"/>
    </source>
</evidence>
<dbReference type="InterPro" id="IPR050862">
    <property type="entry name" value="RdRp_reductase_class-2"/>
</dbReference>
<dbReference type="GO" id="GO:0000166">
    <property type="term" value="F:nucleotide binding"/>
    <property type="evidence" value="ECO:0007669"/>
    <property type="project" value="UniProtKB-KW"/>
</dbReference>
<dbReference type="GO" id="GO:0071897">
    <property type="term" value="P:DNA biosynthetic process"/>
    <property type="evidence" value="ECO:0007669"/>
    <property type="project" value="UniProtKB-KW"/>
</dbReference>
<comment type="function">
    <text evidence="12">Catalyzes the reduction of ribonucleotides to deoxyribonucleotides. May function to provide a pool of deoxyribonucleotide precursors for DNA repair during oxygen limitation and/or for immediate growth after restoration of oxygen.</text>
</comment>
<organism evidence="19">
    <name type="scientific">marine sediment metagenome</name>
    <dbReference type="NCBI Taxonomy" id="412755"/>
    <lineage>
        <taxon>unclassified sequences</taxon>
        <taxon>metagenomes</taxon>
        <taxon>ecological metagenomes</taxon>
    </lineage>
</organism>
<dbReference type="Pfam" id="PF02867">
    <property type="entry name" value="Ribonuc_red_lgC"/>
    <property type="match status" value="1"/>
</dbReference>
<dbReference type="Gene3D" id="3.20.70.20">
    <property type="match status" value="1"/>
</dbReference>
<feature type="region of interest" description="Disordered" evidence="15">
    <location>
        <begin position="391"/>
        <end position="435"/>
    </location>
</feature>
<evidence type="ECO:0000256" key="10">
    <source>
        <dbReference type="ARBA" id="ARBA00023002"/>
    </source>
</evidence>
<dbReference type="InterPro" id="IPR036589">
    <property type="entry name" value="HCY_dom_sf"/>
</dbReference>
<evidence type="ECO:0000256" key="3">
    <source>
        <dbReference type="ARBA" id="ARBA00012274"/>
    </source>
</evidence>
<dbReference type="InterPro" id="IPR024434">
    <property type="entry name" value="TSCPD_dom"/>
</dbReference>
<name>X1L6G8_9ZZZZ</name>
<keyword evidence="11" id="KW-0170">Cobalt</keyword>
<keyword evidence="6" id="KW-0846">Cobalamin</keyword>
<evidence type="ECO:0000256" key="7">
    <source>
        <dbReference type="ARBA" id="ARBA00022634"/>
    </source>
</evidence>
<evidence type="ECO:0000256" key="14">
    <source>
        <dbReference type="ARBA" id="ARBA00047754"/>
    </source>
</evidence>
<evidence type="ECO:0000256" key="15">
    <source>
        <dbReference type="SAM" id="MobiDB-lite"/>
    </source>
</evidence>
<protein>
    <recommendedName>
        <fullName evidence="4">Vitamin B12-dependent ribonucleotide reductase</fullName>
        <ecNumber evidence="3">1.17.4.1</ecNumber>
    </recommendedName>
    <alternativeName>
        <fullName evidence="13">Ribonucleoside-diphosphate reductase NrdJ</fullName>
    </alternativeName>
</protein>
<keyword evidence="8" id="KW-0808">Transferase</keyword>
<keyword evidence="10" id="KW-0560">Oxidoreductase</keyword>
<dbReference type="PRINTS" id="PR01183">
    <property type="entry name" value="RIBORDTASEM1"/>
</dbReference>
<evidence type="ECO:0000256" key="4">
    <source>
        <dbReference type="ARBA" id="ARBA00014409"/>
    </source>
</evidence>
<feature type="domain" description="TSCPD" evidence="18">
    <location>
        <begin position="427"/>
        <end position="529"/>
    </location>
</feature>
<evidence type="ECO:0000256" key="5">
    <source>
        <dbReference type="ARBA" id="ARBA00022603"/>
    </source>
</evidence>
<keyword evidence="9" id="KW-0547">Nucleotide-binding</keyword>
<comment type="catalytic activity">
    <reaction evidence="14">
        <text>a 2'-deoxyribonucleoside 5'-diphosphate + [thioredoxin]-disulfide + H2O = a ribonucleoside 5'-diphosphate + [thioredoxin]-dithiol</text>
        <dbReference type="Rhea" id="RHEA:23252"/>
        <dbReference type="Rhea" id="RHEA-COMP:10698"/>
        <dbReference type="Rhea" id="RHEA-COMP:10700"/>
        <dbReference type="ChEBI" id="CHEBI:15377"/>
        <dbReference type="ChEBI" id="CHEBI:29950"/>
        <dbReference type="ChEBI" id="CHEBI:50058"/>
        <dbReference type="ChEBI" id="CHEBI:57930"/>
        <dbReference type="ChEBI" id="CHEBI:73316"/>
        <dbReference type="EC" id="1.17.4.1"/>
    </reaction>
</comment>